<dbReference type="InterPro" id="IPR036291">
    <property type="entry name" value="NAD(P)-bd_dom_sf"/>
</dbReference>
<protein>
    <submittedName>
        <fullName evidence="3">Putative oxidoreductase YcjS</fullName>
    </submittedName>
</protein>
<reference evidence="3" key="1">
    <citation type="submission" date="2016-09" db="EMBL/GenBank/DDBJ databases">
        <title>A plasmid goes viral.</title>
        <authorList>
            <person name="Erdmann S."/>
            <person name="Tschitschko B."/>
            <person name="Cavicchioli R."/>
        </authorList>
    </citation>
    <scope>NUCLEOTIDE SEQUENCE</scope>
    <source>
        <strain evidence="3">HLS1</strain>
        <plasmid evidence="3">pR1SE2</plasmid>
    </source>
</reference>
<dbReference type="OrthoDB" id="282474at2157"/>
<evidence type="ECO:0000259" key="1">
    <source>
        <dbReference type="Pfam" id="PF01408"/>
    </source>
</evidence>
<evidence type="ECO:0000313" key="3">
    <source>
        <dbReference type="EMBL" id="ASK38299.1"/>
    </source>
</evidence>
<dbReference type="GO" id="GO:0000166">
    <property type="term" value="F:nucleotide binding"/>
    <property type="evidence" value="ECO:0007669"/>
    <property type="project" value="InterPro"/>
</dbReference>
<dbReference type="SUPFAM" id="SSF55347">
    <property type="entry name" value="Glyceraldehyde-3-phosphate dehydrogenase-like, C-terminal domain"/>
    <property type="match status" value="1"/>
</dbReference>
<accession>A0A220SX83</accession>
<dbReference type="InterPro" id="IPR000683">
    <property type="entry name" value="Gfo/Idh/MocA-like_OxRdtase_N"/>
</dbReference>
<dbReference type="Gene3D" id="3.40.50.720">
    <property type="entry name" value="NAD(P)-binding Rossmann-like Domain"/>
    <property type="match status" value="1"/>
</dbReference>
<feature type="domain" description="Gfo/Idh/MocA-like oxidoreductase C-terminal" evidence="2">
    <location>
        <begin position="169"/>
        <end position="333"/>
    </location>
</feature>
<dbReference type="PANTHER" id="PTHR43249">
    <property type="entry name" value="UDP-N-ACETYL-2-AMINO-2-DEOXY-D-GLUCURONATE OXIDASE"/>
    <property type="match status" value="1"/>
</dbReference>
<dbReference type="PANTHER" id="PTHR43249:SF1">
    <property type="entry name" value="D-GLUCOSIDE 3-DEHYDROGENASE"/>
    <property type="match status" value="1"/>
</dbReference>
<dbReference type="RefSeq" id="WP_088901363.1">
    <property type="nucleotide sequence ID" value="NZ_KX906370.1"/>
</dbReference>
<dbReference type="InterPro" id="IPR004104">
    <property type="entry name" value="Gfo/Idh/MocA-like_OxRdtase_C"/>
</dbReference>
<name>A0A220SX83_9EURY</name>
<evidence type="ECO:0000259" key="2">
    <source>
        <dbReference type="Pfam" id="PF02894"/>
    </source>
</evidence>
<keyword evidence="3" id="KW-0614">Plasmid</keyword>
<dbReference type="EMBL" id="KX906370">
    <property type="protein sequence ID" value="ASK38299.1"/>
    <property type="molecule type" value="Genomic_DNA"/>
</dbReference>
<dbReference type="Pfam" id="PF02894">
    <property type="entry name" value="GFO_IDH_MocA_C"/>
    <property type="match status" value="1"/>
</dbReference>
<proteinExistence type="predicted"/>
<organism evidence="3">
    <name type="scientific">Halorubrum lacusprofundi</name>
    <dbReference type="NCBI Taxonomy" id="2247"/>
    <lineage>
        <taxon>Archaea</taxon>
        <taxon>Methanobacteriati</taxon>
        <taxon>Methanobacteriota</taxon>
        <taxon>Stenosarchaea group</taxon>
        <taxon>Halobacteria</taxon>
        <taxon>Halobacteriales</taxon>
        <taxon>Haloferacaceae</taxon>
        <taxon>Halorubrum</taxon>
    </lineage>
</organism>
<geneLocation type="plasmid" evidence="3">
    <name>pR1SE2</name>
</geneLocation>
<dbReference type="AlphaFoldDB" id="A0A220SX83"/>
<dbReference type="Pfam" id="PF01408">
    <property type="entry name" value="GFO_IDH_MocA"/>
    <property type="match status" value="1"/>
</dbReference>
<dbReference type="Gene3D" id="3.30.360.10">
    <property type="entry name" value="Dihydrodipicolinate Reductase, domain 2"/>
    <property type="match status" value="1"/>
</dbReference>
<dbReference type="InterPro" id="IPR052515">
    <property type="entry name" value="Gfo/Idh/MocA_Oxidoreductase"/>
</dbReference>
<dbReference type="SUPFAM" id="SSF51735">
    <property type="entry name" value="NAD(P)-binding Rossmann-fold domains"/>
    <property type="match status" value="1"/>
</dbReference>
<feature type="domain" description="Gfo/Idh/MocA-like oxidoreductase N-terminal" evidence="1">
    <location>
        <begin position="24"/>
        <end position="138"/>
    </location>
</feature>
<sequence>MSEFDVAFIGTGANPDEPSVEGFAMAYQHAAAYSDLEQCNLVGCADIVRKNAEAFAEEYDIDDDGVFEDYEEMLATVEPDVVSICTPPATHADLVVGTAESGVVDAIHCEKPMALTWGGAQRMARVCEEEGVQLTFNHMRRFGEPFRVAKQKLDDGVIGDLRRIEYNWGNFYDNGTHAVDMCNYFNDEQSAKWVIGQVDYTEEDVRFGTHNENQVLACWEYENGVYGMAATGPAEAAIEGDWRLTGSDGFMDVHLTDKLAVEVYSRDPDNCEKLAFEAMTPDEATCIDLAIADIVQSLATGQTSELAAENALNATEIIFAGYESARRRGRVDLPLDIEDNPLESMVDDGQLSPVAPVGE</sequence>